<sequence length="149" mass="15570">MNAKKDWADVIGGLLLLAGGLWFMSMAAGQTMGTLRRMGPGYMPMAIGVLVVVFGLLVAVPALFRAGTLPVPEWRPFATICLSVLAFALVVEKFGLVPATVVLTVVAALAEPKLKPLQLGILCLALSAIGVGVFVKGLGIPVAAFRWPV</sequence>
<evidence type="ECO:0000256" key="1">
    <source>
        <dbReference type="SAM" id="Phobius"/>
    </source>
</evidence>
<dbReference type="Pfam" id="PF07331">
    <property type="entry name" value="TctB"/>
    <property type="match status" value="1"/>
</dbReference>
<protein>
    <recommendedName>
        <fullName evidence="2">DUF1468 domain-containing protein</fullName>
    </recommendedName>
</protein>
<dbReference type="EMBL" id="MLCO01000082">
    <property type="protein sequence ID" value="ONG54705.1"/>
    <property type="molecule type" value="Genomic_DNA"/>
</dbReference>
<feature type="domain" description="DUF1468" evidence="2">
    <location>
        <begin position="11"/>
        <end position="141"/>
    </location>
</feature>
<dbReference type="OrthoDB" id="5186924at2"/>
<keyword evidence="1" id="KW-1133">Transmembrane helix</keyword>
<dbReference type="Proteomes" id="UP000188879">
    <property type="component" value="Unassembled WGS sequence"/>
</dbReference>
<comment type="caution">
    <text evidence="3">The sequence shown here is derived from an EMBL/GenBank/DDBJ whole genome shotgun (WGS) entry which is preliminary data.</text>
</comment>
<evidence type="ECO:0000313" key="3">
    <source>
        <dbReference type="EMBL" id="ONG54705.1"/>
    </source>
</evidence>
<name>A0A1V2H3E1_9PROT</name>
<keyword evidence="1" id="KW-0812">Transmembrane</keyword>
<dbReference type="InterPro" id="IPR009936">
    <property type="entry name" value="DUF1468"/>
</dbReference>
<accession>A0A1V2H3E1</accession>
<dbReference type="RefSeq" id="WP_076957242.1">
    <property type="nucleotide sequence ID" value="NZ_MLCO01000082.1"/>
</dbReference>
<dbReference type="AlphaFoldDB" id="A0A1V2H3E1"/>
<organism evidence="3 4">
    <name type="scientific">Teichococcus deserti</name>
    <dbReference type="NCBI Taxonomy" id="1817963"/>
    <lineage>
        <taxon>Bacteria</taxon>
        <taxon>Pseudomonadati</taxon>
        <taxon>Pseudomonadota</taxon>
        <taxon>Alphaproteobacteria</taxon>
        <taxon>Acetobacterales</taxon>
        <taxon>Roseomonadaceae</taxon>
        <taxon>Roseomonas</taxon>
    </lineage>
</organism>
<feature type="transmembrane region" description="Helical" evidence="1">
    <location>
        <begin position="76"/>
        <end position="109"/>
    </location>
</feature>
<proteinExistence type="predicted"/>
<evidence type="ECO:0000313" key="4">
    <source>
        <dbReference type="Proteomes" id="UP000188879"/>
    </source>
</evidence>
<feature type="transmembrane region" description="Helical" evidence="1">
    <location>
        <begin position="12"/>
        <end position="29"/>
    </location>
</feature>
<feature type="transmembrane region" description="Helical" evidence="1">
    <location>
        <begin position="121"/>
        <end position="145"/>
    </location>
</feature>
<evidence type="ECO:0000259" key="2">
    <source>
        <dbReference type="Pfam" id="PF07331"/>
    </source>
</evidence>
<feature type="transmembrane region" description="Helical" evidence="1">
    <location>
        <begin position="41"/>
        <end position="64"/>
    </location>
</feature>
<keyword evidence="4" id="KW-1185">Reference proteome</keyword>
<keyword evidence="1" id="KW-0472">Membrane</keyword>
<reference evidence="3 4" key="1">
    <citation type="submission" date="2016-10" db="EMBL/GenBank/DDBJ databases">
        <title>Draft Genome sequence of Roseomonas sp. strain M3.</title>
        <authorList>
            <person name="Subhash Y."/>
            <person name="Lee S."/>
        </authorList>
    </citation>
    <scope>NUCLEOTIDE SEQUENCE [LARGE SCALE GENOMIC DNA]</scope>
    <source>
        <strain evidence="3 4">M3</strain>
    </source>
</reference>
<gene>
    <name evidence="3" type="ORF">BKE38_10155</name>
</gene>